<dbReference type="GO" id="GO:0047617">
    <property type="term" value="F:fatty acyl-CoA hydrolase activity"/>
    <property type="evidence" value="ECO:0007669"/>
    <property type="project" value="InterPro"/>
</dbReference>
<dbReference type="Pfam" id="PF03061">
    <property type="entry name" value="4HBT"/>
    <property type="match status" value="2"/>
</dbReference>
<keyword evidence="2" id="KW-0378">Hydrolase</keyword>
<name>A0A0H2SSQ6_9AGAM</name>
<evidence type="ECO:0000313" key="4">
    <source>
        <dbReference type="EMBL" id="KLO20151.1"/>
    </source>
</evidence>
<evidence type="ECO:0000256" key="2">
    <source>
        <dbReference type="ARBA" id="ARBA00022801"/>
    </source>
</evidence>
<gene>
    <name evidence="4" type="ORF">SCHPADRAFT_992253</name>
</gene>
<dbReference type="InterPro" id="IPR029069">
    <property type="entry name" value="HotDog_dom_sf"/>
</dbReference>
<dbReference type="InParanoid" id="A0A0H2SSQ6"/>
<dbReference type="EMBL" id="KQ085883">
    <property type="protein sequence ID" value="KLO20151.1"/>
    <property type="molecule type" value="Genomic_DNA"/>
</dbReference>
<organism evidence="4 5">
    <name type="scientific">Schizopora paradoxa</name>
    <dbReference type="NCBI Taxonomy" id="27342"/>
    <lineage>
        <taxon>Eukaryota</taxon>
        <taxon>Fungi</taxon>
        <taxon>Dikarya</taxon>
        <taxon>Basidiomycota</taxon>
        <taxon>Agaricomycotina</taxon>
        <taxon>Agaricomycetes</taxon>
        <taxon>Hymenochaetales</taxon>
        <taxon>Schizoporaceae</taxon>
        <taxon>Schizopora</taxon>
    </lineage>
</organism>
<dbReference type="STRING" id="27342.A0A0H2SSQ6"/>
<dbReference type="InterPro" id="IPR006683">
    <property type="entry name" value="Thioestr_dom"/>
</dbReference>
<sequence>MSSLQIEPLSIPGSAPNEVKELIAKFVGVMFWNKKTFFAPVAKGLRIEEVSLVHDLGCPARKRTVWRHTYSVEVTKDMCNSRGFMHDGCTALLIDNLTSMMILVLHLHAVSVNLSINFMGKAKVGTSLFIVTTGVVMGDDLHVLRAELYDRSTGEMLYSTNHTKALPSGGPRIDDVFTLNSEEEVRKSMPNSPRLIVEDPSMIGGNAPAEVKQKIFDSLTGWSQEGIFGAHITRTLSLQNIDVDKLGKKMKPVIVGEIGVSQAMTNGWGAMHGGCGSFLIAQMTQLLTIVYDGPWVASTFSCTFHAPAMRGMTIRLVSTPISIGRRIMNLQCETYDSKSGRLLQTAVLTALRDSDQARL</sequence>
<feature type="domain" description="Thioesterase" evidence="3">
    <location>
        <begin position="288"/>
        <end position="339"/>
    </location>
</feature>
<evidence type="ECO:0000259" key="3">
    <source>
        <dbReference type="Pfam" id="PF03061"/>
    </source>
</evidence>
<protein>
    <recommendedName>
        <fullName evidence="3">Thioesterase domain-containing protein</fullName>
    </recommendedName>
</protein>
<proteinExistence type="inferred from homology"/>
<dbReference type="SUPFAM" id="SSF54637">
    <property type="entry name" value="Thioesterase/thiol ester dehydrase-isomerase"/>
    <property type="match status" value="2"/>
</dbReference>
<dbReference type="Gene3D" id="3.10.129.10">
    <property type="entry name" value="Hotdog Thioesterase"/>
    <property type="match status" value="2"/>
</dbReference>
<dbReference type="Proteomes" id="UP000053477">
    <property type="component" value="Unassembled WGS sequence"/>
</dbReference>
<comment type="similarity">
    <text evidence="1">Belongs to the thioesterase PaaI family.</text>
</comment>
<dbReference type="PANTHER" id="PTHR21660:SF1">
    <property type="entry name" value="ACYL-COENZYME A THIOESTERASE 13"/>
    <property type="match status" value="1"/>
</dbReference>
<evidence type="ECO:0000313" key="5">
    <source>
        <dbReference type="Proteomes" id="UP000053477"/>
    </source>
</evidence>
<dbReference type="OrthoDB" id="2831072at2759"/>
<reference evidence="4 5" key="1">
    <citation type="submission" date="2015-04" db="EMBL/GenBank/DDBJ databases">
        <title>Complete genome sequence of Schizopora paradoxa KUC8140, a cosmopolitan wood degrader in East Asia.</title>
        <authorList>
            <consortium name="DOE Joint Genome Institute"/>
            <person name="Min B."/>
            <person name="Park H."/>
            <person name="Jang Y."/>
            <person name="Kim J.-J."/>
            <person name="Kim K.H."/>
            <person name="Pangilinan J."/>
            <person name="Lipzen A."/>
            <person name="Riley R."/>
            <person name="Grigoriev I.V."/>
            <person name="Spatafora J.W."/>
            <person name="Choi I.-G."/>
        </authorList>
    </citation>
    <scope>NUCLEOTIDE SEQUENCE [LARGE SCALE GENOMIC DNA]</scope>
    <source>
        <strain evidence="4 5">KUC8140</strain>
    </source>
</reference>
<dbReference type="PANTHER" id="PTHR21660">
    <property type="entry name" value="THIOESTERASE SUPERFAMILY MEMBER-RELATED"/>
    <property type="match status" value="1"/>
</dbReference>
<dbReference type="AlphaFoldDB" id="A0A0H2SSQ6"/>
<evidence type="ECO:0000256" key="1">
    <source>
        <dbReference type="ARBA" id="ARBA00008324"/>
    </source>
</evidence>
<dbReference type="InterPro" id="IPR039298">
    <property type="entry name" value="ACOT13"/>
</dbReference>
<keyword evidence="5" id="KW-1185">Reference proteome</keyword>
<dbReference type="CDD" id="cd03443">
    <property type="entry name" value="PaaI_thioesterase"/>
    <property type="match status" value="1"/>
</dbReference>
<feature type="domain" description="Thioesterase" evidence="3">
    <location>
        <begin position="83"/>
        <end position="155"/>
    </location>
</feature>
<dbReference type="CDD" id="cd03440">
    <property type="entry name" value="hot_dog"/>
    <property type="match status" value="1"/>
</dbReference>
<accession>A0A0H2SSQ6</accession>